<comment type="similarity">
    <text evidence="3 13 16">Belongs to the phosphoglycerate kinase family.</text>
</comment>
<dbReference type="GO" id="GO:0004618">
    <property type="term" value="F:phosphoglycerate kinase activity"/>
    <property type="evidence" value="ECO:0007669"/>
    <property type="project" value="UniProtKB-UniRule"/>
</dbReference>
<dbReference type="FunFam" id="3.40.50.1260:FF:000006">
    <property type="entry name" value="Phosphoglycerate kinase"/>
    <property type="match status" value="1"/>
</dbReference>
<feature type="binding site" evidence="14">
    <location>
        <position position="150"/>
    </location>
    <ligand>
        <name>(2R)-3-phosphoglycerate</name>
        <dbReference type="ChEBI" id="CHEBI:58272"/>
    </ligand>
</feature>
<evidence type="ECO:0000256" key="2">
    <source>
        <dbReference type="ARBA" id="ARBA00004838"/>
    </source>
</evidence>
<dbReference type="HAMAP" id="MF_00145">
    <property type="entry name" value="Phosphoglyc_kinase"/>
    <property type="match status" value="1"/>
</dbReference>
<dbReference type="PANTHER" id="PTHR11406">
    <property type="entry name" value="PHOSPHOGLYCERATE KINASE"/>
    <property type="match status" value="1"/>
</dbReference>
<feature type="binding site" evidence="13 15">
    <location>
        <position position="319"/>
    </location>
    <ligand>
        <name>ATP</name>
        <dbReference type="ChEBI" id="CHEBI:30616"/>
    </ligand>
</feature>
<comment type="caution">
    <text evidence="17">The sequence shown here is derived from an EMBL/GenBank/DDBJ whole genome shotgun (WGS) entry which is preliminary data.</text>
</comment>
<comment type="pathway">
    <text evidence="2 13">Carbohydrate degradation; glycolysis; pyruvate from D-glyceraldehyde 3-phosphate: step 2/5.</text>
</comment>
<name>A0A934JZP7_9BACT</name>
<evidence type="ECO:0000256" key="9">
    <source>
        <dbReference type="ARBA" id="ARBA00022741"/>
    </source>
</evidence>
<comment type="caution">
    <text evidence="13">Lacks conserved residue(s) required for the propagation of feature annotation.</text>
</comment>
<evidence type="ECO:0000256" key="6">
    <source>
        <dbReference type="ARBA" id="ARBA00016471"/>
    </source>
</evidence>
<evidence type="ECO:0000256" key="3">
    <source>
        <dbReference type="ARBA" id="ARBA00008982"/>
    </source>
</evidence>
<keyword evidence="18" id="KW-1185">Reference proteome</keyword>
<evidence type="ECO:0000256" key="4">
    <source>
        <dbReference type="ARBA" id="ARBA00011245"/>
    </source>
</evidence>
<feature type="binding site" evidence="13">
    <location>
        <position position="150"/>
    </location>
    <ligand>
        <name>substrate</name>
    </ligand>
</feature>
<evidence type="ECO:0000256" key="12">
    <source>
        <dbReference type="ARBA" id="ARBA00023152"/>
    </source>
</evidence>
<dbReference type="SUPFAM" id="SSF53748">
    <property type="entry name" value="Phosphoglycerate kinase"/>
    <property type="match status" value="1"/>
</dbReference>
<keyword evidence="9 13" id="KW-0547">Nucleotide-binding</keyword>
<dbReference type="AlphaFoldDB" id="A0A934JZP7"/>
<dbReference type="Proteomes" id="UP000612893">
    <property type="component" value="Unassembled WGS sequence"/>
</dbReference>
<reference evidence="17" key="1">
    <citation type="submission" date="2020-10" db="EMBL/GenBank/DDBJ databases">
        <title>Ca. Dormibacterota MAGs.</title>
        <authorList>
            <person name="Montgomery K."/>
        </authorList>
    </citation>
    <scope>NUCLEOTIDE SEQUENCE [LARGE SCALE GENOMIC DNA]</scope>
    <source>
        <strain evidence="17">SC8812_S17_10</strain>
    </source>
</reference>
<organism evidence="17 18">
    <name type="scientific">Candidatus Nephthysia bennettiae</name>
    <dbReference type="NCBI Taxonomy" id="3127016"/>
    <lineage>
        <taxon>Bacteria</taxon>
        <taxon>Bacillati</taxon>
        <taxon>Candidatus Dormiibacterota</taxon>
        <taxon>Candidatus Dormibacteria</taxon>
        <taxon>Candidatus Dormibacterales</taxon>
        <taxon>Candidatus Dormibacteraceae</taxon>
        <taxon>Candidatus Nephthysia</taxon>
    </lineage>
</organism>
<protein>
    <recommendedName>
        <fullName evidence="6 13">Phosphoglycerate kinase</fullName>
        <ecNumber evidence="5 13">2.7.2.3</ecNumber>
    </recommendedName>
</protein>
<evidence type="ECO:0000256" key="1">
    <source>
        <dbReference type="ARBA" id="ARBA00000642"/>
    </source>
</evidence>
<accession>A0A934JZP7</accession>
<comment type="subunit">
    <text evidence="4 13">Monomer.</text>
</comment>
<dbReference type="EC" id="2.7.2.3" evidence="5 13"/>
<feature type="binding site" evidence="14">
    <location>
        <position position="35"/>
    </location>
    <ligand>
        <name>(2R)-3-phosphoglycerate</name>
        <dbReference type="ChEBI" id="CHEBI:58272"/>
    </ligand>
</feature>
<feature type="binding site" evidence="13 15">
    <location>
        <position position="200"/>
    </location>
    <ligand>
        <name>ATP</name>
        <dbReference type="ChEBI" id="CHEBI:30616"/>
    </ligand>
</feature>
<dbReference type="FunFam" id="3.40.50.1260:FF:000031">
    <property type="entry name" value="Phosphoglycerate kinase 1"/>
    <property type="match status" value="1"/>
</dbReference>
<evidence type="ECO:0000256" key="11">
    <source>
        <dbReference type="ARBA" id="ARBA00022840"/>
    </source>
</evidence>
<dbReference type="CDD" id="cd00318">
    <property type="entry name" value="Phosphoglycerate_kinase"/>
    <property type="match status" value="1"/>
</dbReference>
<evidence type="ECO:0000256" key="7">
    <source>
        <dbReference type="ARBA" id="ARBA00022490"/>
    </source>
</evidence>
<sequence>MKASCRDVDVAGRRVLVREDLNVPLRDGAISDDTRLRAALPTLRDLSERGARVVVMSHLGRPKGKPRAELSLRPVAEQLGQLLGRLVGFAEDCVGDPAERAVAGMRDGDVLLLENVRFHPGDEDDDPEFARELASLGDLYVNDAFAASHRAHASVVGVAGLLPAYAGELMLRELEALHRALDEPRRPLVAIVGGAKVSSKAGVLRFLLPKVDALIVGGAMANTFFKAAGMEVGASFVEDQALGEAREVAVQGGDRVVLPVDAVCAPKMEAGQETRIFPVEQVEPGWMILDVGPRSRALYAEKVSGAGTVVWNGPVGVFEIPEFSEGTRALAEAVADSGAYSLVGGGDTAAAVEQMGLQGRFSHVSTGGGATLEYLEGKELPGVAVLKEAN</sequence>
<dbReference type="EMBL" id="JAEKNR010000083">
    <property type="protein sequence ID" value="MBJ7597882.1"/>
    <property type="molecule type" value="Genomic_DNA"/>
</dbReference>
<dbReference type="PANTHER" id="PTHR11406:SF23">
    <property type="entry name" value="PHOSPHOGLYCERATE KINASE 1, CHLOROPLASTIC-RELATED"/>
    <property type="match status" value="1"/>
</dbReference>
<dbReference type="GO" id="GO:0006096">
    <property type="term" value="P:glycolytic process"/>
    <property type="evidence" value="ECO:0007669"/>
    <property type="project" value="UniProtKB-UniRule"/>
</dbReference>
<evidence type="ECO:0000256" key="8">
    <source>
        <dbReference type="ARBA" id="ARBA00022679"/>
    </source>
</evidence>
<dbReference type="InterPro" id="IPR036043">
    <property type="entry name" value="Phosphoglycerate_kinase_sf"/>
</dbReference>
<keyword evidence="8 13" id="KW-0808">Transferase</keyword>
<dbReference type="InterPro" id="IPR001576">
    <property type="entry name" value="Phosphoglycerate_kinase"/>
</dbReference>
<evidence type="ECO:0000313" key="17">
    <source>
        <dbReference type="EMBL" id="MBJ7597882.1"/>
    </source>
</evidence>
<feature type="binding site" evidence="13 14">
    <location>
        <begin position="58"/>
        <end position="61"/>
    </location>
    <ligand>
        <name>substrate</name>
    </ligand>
</feature>
<proteinExistence type="inferred from homology"/>
<evidence type="ECO:0000256" key="16">
    <source>
        <dbReference type="RuleBase" id="RU000532"/>
    </source>
</evidence>
<evidence type="ECO:0000256" key="5">
    <source>
        <dbReference type="ARBA" id="ARBA00013061"/>
    </source>
</evidence>
<evidence type="ECO:0000256" key="14">
    <source>
        <dbReference type="PIRSR" id="PIRSR000724-1"/>
    </source>
</evidence>
<keyword evidence="11 13" id="KW-0067">ATP-binding</keyword>
<evidence type="ECO:0000313" key="18">
    <source>
        <dbReference type="Proteomes" id="UP000612893"/>
    </source>
</evidence>
<dbReference type="PIRSF" id="PIRSF000724">
    <property type="entry name" value="Pgk"/>
    <property type="match status" value="1"/>
</dbReference>
<evidence type="ECO:0000256" key="15">
    <source>
        <dbReference type="PIRSR" id="PIRSR000724-2"/>
    </source>
</evidence>
<dbReference type="PROSITE" id="PS00111">
    <property type="entry name" value="PGLYCERATE_KINASE"/>
    <property type="match status" value="1"/>
</dbReference>
<feature type="binding site" evidence="14">
    <location>
        <position position="117"/>
    </location>
    <ligand>
        <name>(2R)-3-phosphoglycerate</name>
        <dbReference type="ChEBI" id="CHEBI:58272"/>
    </ligand>
</feature>
<feature type="binding site" evidence="13">
    <location>
        <position position="117"/>
    </location>
    <ligand>
        <name>substrate</name>
    </ligand>
</feature>
<feature type="binding site" evidence="13">
    <location>
        <position position="35"/>
    </location>
    <ligand>
        <name>substrate</name>
    </ligand>
</feature>
<keyword evidence="7 13" id="KW-0963">Cytoplasm</keyword>
<dbReference type="RefSeq" id="WP_338200462.1">
    <property type="nucleotide sequence ID" value="NZ_JAEKNR010000083.1"/>
</dbReference>
<dbReference type="GO" id="GO:0005737">
    <property type="term" value="C:cytoplasm"/>
    <property type="evidence" value="ECO:0007669"/>
    <property type="project" value="UniProtKB-SubCell"/>
</dbReference>
<comment type="subcellular location">
    <subcellularLocation>
        <location evidence="13">Cytoplasm</location>
    </subcellularLocation>
</comment>
<feature type="binding site" evidence="13 14">
    <location>
        <begin position="20"/>
        <end position="22"/>
    </location>
    <ligand>
        <name>substrate</name>
    </ligand>
</feature>
<dbReference type="Pfam" id="PF00162">
    <property type="entry name" value="PGK"/>
    <property type="match status" value="1"/>
</dbReference>
<evidence type="ECO:0000256" key="13">
    <source>
        <dbReference type="HAMAP-Rule" id="MF_00145"/>
    </source>
</evidence>
<dbReference type="Gene3D" id="3.40.50.1260">
    <property type="entry name" value="Phosphoglycerate kinase, N-terminal domain"/>
    <property type="match status" value="2"/>
</dbReference>
<dbReference type="InterPro" id="IPR015911">
    <property type="entry name" value="Phosphoglycerate_kinase_CS"/>
</dbReference>
<keyword evidence="10 13" id="KW-0418">Kinase</keyword>
<comment type="catalytic activity">
    <reaction evidence="1 13 16">
        <text>(2R)-3-phosphoglycerate + ATP = (2R)-3-phospho-glyceroyl phosphate + ADP</text>
        <dbReference type="Rhea" id="RHEA:14801"/>
        <dbReference type="ChEBI" id="CHEBI:30616"/>
        <dbReference type="ChEBI" id="CHEBI:57604"/>
        <dbReference type="ChEBI" id="CHEBI:58272"/>
        <dbReference type="ChEBI" id="CHEBI:456216"/>
        <dbReference type="EC" id="2.7.2.3"/>
    </reaction>
</comment>
<feature type="binding site" evidence="13 15">
    <location>
        <begin position="345"/>
        <end position="348"/>
    </location>
    <ligand>
        <name>ATP</name>
        <dbReference type="ChEBI" id="CHEBI:30616"/>
    </ligand>
</feature>
<dbReference type="GO" id="GO:0005524">
    <property type="term" value="F:ATP binding"/>
    <property type="evidence" value="ECO:0007669"/>
    <property type="project" value="UniProtKB-KW"/>
</dbReference>
<gene>
    <name evidence="13" type="primary">pgk</name>
    <name evidence="17" type="ORF">JF922_07320</name>
</gene>
<evidence type="ECO:0000256" key="10">
    <source>
        <dbReference type="ARBA" id="ARBA00022777"/>
    </source>
</evidence>
<dbReference type="PRINTS" id="PR00477">
    <property type="entry name" value="PHGLYCKINASE"/>
</dbReference>
<dbReference type="InterPro" id="IPR015824">
    <property type="entry name" value="Phosphoglycerate_kinase_N"/>
</dbReference>
<keyword evidence="12 13" id="KW-0324">Glycolysis</keyword>